<proteinExistence type="predicted"/>
<accession>A0A918TYN5</accession>
<organism evidence="1 2">
    <name type="scientific">Neogemmobacter tilapiae</name>
    <dbReference type="NCBI Taxonomy" id="875041"/>
    <lineage>
        <taxon>Bacteria</taxon>
        <taxon>Pseudomonadati</taxon>
        <taxon>Pseudomonadota</taxon>
        <taxon>Alphaproteobacteria</taxon>
        <taxon>Rhodobacterales</taxon>
        <taxon>Paracoccaceae</taxon>
        <taxon>Neogemmobacter</taxon>
    </lineage>
</organism>
<dbReference type="AlphaFoldDB" id="A0A918TYN5"/>
<reference evidence="1" key="2">
    <citation type="submission" date="2020-09" db="EMBL/GenBank/DDBJ databases">
        <authorList>
            <person name="Sun Q."/>
            <person name="Kim S."/>
        </authorList>
    </citation>
    <scope>NUCLEOTIDE SEQUENCE</scope>
    <source>
        <strain evidence="1">KCTC 23310</strain>
    </source>
</reference>
<name>A0A918TYN5_9RHOB</name>
<sequence length="121" mass="13021">MAAVLHVCMTCKGQGEYDPEAPRAGLGLYQALAADPPEGVVVRPVECLSACDHGCNLALSAPGKWSYVYGRLDADADLAEIRRGAALYALSADGIVPWRERPIIFRKQSLARIPPIEVTND</sequence>
<evidence type="ECO:0000313" key="1">
    <source>
        <dbReference type="EMBL" id="GHC62649.1"/>
    </source>
</evidence>
<dbReference type="InterPro" id="IPR036249">
    <property type="entry name" value="Thioredoxin-like_sf"/>
</dbReference>
<gene>
    <name evidence="1" type="ORF">GCM10007315_28470</name>
</gene>
<dbReference type="Proteomes" id="UP000638981">
    <property type="component" value="Unassembled WGS sequence"/>
</dbReference>
<dbReference type="InterPro" id="IPR012863">
    <property type="entry name" value="DUF1636"/>
</dbReference>
<reference evidence="1" key="1">
    <citation type="journal article" date="2014" name="Int. J. Syst. Evol. Microbiol.">
        <title>Complete genome sequence of Corynebacterium casei LMG S-19264T (=DSM 44701T), isolated from a smear-ripened cheese.</title>
        <authorList>
            <consortium name="US DOE Joint Genome Institute (JGI-PGF)"/>
            <person name="Walter F."/>
            <person name="Albersmeier A."/>
            <person name="Kalinowski J."/>
            <person name="Ruckert C."/>
        </authorList>
    </citation>
    <scope>NUCLEOTIDE SEQUENCE</scope>
    <source>
        <strain evidence="1">KCTC 23310</strain>
    </source>
</reference>
<dbReference type="RefSeq" id="WP_189412413.1">
    <property type="nucleotide sequence ID" value="NZ_BMYJ01000009.1"/>
</dbReference>
<dbReference type="Pfam" id="PF07845">
    <property type="entry name" value="DUF1636"/>
    <property type="match status" value="1"/>
</dbReference>
<protein>
    <submittedName>
        <fullName evidence="1">Metal-binding protein</fullName>
    </submittedName>
</protein>
<comment type="caution">
    <text evidence="1">The sequence shown here is derived from an EMBL/GenBank/DDBJ whole genome shotgun (WGS) entry which is preliminary data.</text>
</comment>
<dbReference type="SUPFAM" id="SSF52833">
    <property type="entry name" value="Thioredoxin-like"/>
    <property type="match status" value="1"/>
</dbReference>
<dbReference type="CDD" id="cd02980">
    <property type="entry name" value="TRX_Fd_family"/>
    <property type="match status" value="1"/>
</dbReference>
<evidence type="ECO:0000313" key="2">
    <source>
        <dbReference type="Proteomes" id="UP000638981"/>
    </source>
</evidence>
<dbReference type="EMBL" id="BMYJ01000009">
    <property type="protein sequence ID" value="GHC62649.1"/>
    <property type="molecule type" value="Genomic_DNA"/>
</dbReference>
<keyword evidence="2" id="KW-1185">Reference proteome</keyword>